<dbReference type="PANTHER" id="PTHR24148:SF73">
    <property type="entry name" value="HET DOMAIN PROTEIN (AFU_ORTHOLOGUE AFUA_8G01020)"/>
    <property type="match status" value="1"/>
</dbReference>
<organism evidence="2 3">
    <name type="scientific">Xylaria flabelliformis</name>
    <dbReference type="NCBI Taxonomy" id="2512241"/>
    <lineage>
        <taxon>Eukaryota</taxon>
        <taxon>Fungi</taxon>
        <taxon>Dikarya</taxon>
        <taxon>Ascomycota</taxon>
        <taxon>Pezizomycotina</taxon>
        <taxon>Sordariomycetes</taxon>
        <taxon>Xylariomycetidae</taxon>
        <taxon>Xylariales</taxon>
        <taxon>Xylariaceae</taxon>
        <taxon>Xylaria</taxon>
    </lineage>
</organism>
<gene>
    <name evidence="2" type="ORF">FHL15_005355</name>
</gene>
<dbReference type="Proteomes" id="UP000319160">
    <property type="component" value="Unassembled WGS sequence"/>
</dbReference>
<dbReference type="Pfam" id="PF06985">
    <property type="entry name" value="HET"/>
    <property type="match status" value="1"/>
</dbReference>
<evidence type="ECO:0000259" key="1">
    <source>
        <dbReference type="Pfam" id="PF06985"/>
    </source>
</evidence>
<dbReference type="InterPro" id="IPR052895">
    <property type="entry name" value="HetReg/Transcr_Mod"/>
</dbReference>
<dbReference type="AlphaFoldDB" id="A0A553I0F0"/>
<proteinExistence type="predicted"/>
<accession>A0A553I0F0</accession>
<protein>
    <recommendedName>
        <fullName evidence="1">Heterokaryon incompatibility domain-containing protein</fullName>
    </recommendedName>
</protein>
<sequence>MEHDTKCLLSELRAKSPESLGSRMFELQSRSQLVQQKTAMRLCVQVDLNADNDPMSGTDPIELRHHKSDEYIAISCPWYVPGHDTVSGRYRFTPEQPPGVIMPPDDVLNRILNFKKCNSDYLNTPFWVDKICINQEAGDEKELAVHSMDLVYQYSGRKVVTDGKERFIGCSLGLLFLEIRTIAQLTMLRKLLDSKFAENVDNESKLLISVEEAISVLDLIEFILSDNWWHRAWIFQEEFLASRHMLLLLPCTLDRTGLFETNEEGIDLFGQTAGEIEVRPLNFRTEVTVFCLALCRNADETVRNRCDQILKQARRYTFLYRSKYATGPDSMIKAMSPAIFEDISVRGITVPSDTLAIAANCCRYVTRLNSQDLNLLKASLSIAILTLFVLNGEILRHDISPNYILGQTVFKCLRIAKLTIQPPVPAGELIFIKMCRLPAVTITPEGIMVRGVLSRLDKKIKVKVSLSDRELYWKTNDATTTNSLNDAEMRLLRALIAYLKTMREGGDALHTKLKEFLDAQAAERAAGRSAQYWSLPHISVMMAKAICRAIAEGRVLWLSRLHVPRKWTPWLGIFIPDDPFDISGVVSFAFTAREVENELKDRGAKLARRNAWVTSLEVRLPASERIMPKRWMNGLNFFNNKEHIRSLLMPWPKWLQ</sequence>
<name>A0A553I0F0_9PEZI</name>
<feature type="domain" description="Heterokaryon incompatibility" evidence="1">
    <location>
        <begin position="126"/>
        <end position="237"/>
    </location>
</feature>
<reference evidence="3" key="1">
    <citation type="submission" date="2019-06" db="EMBL/GenBank/DDBJ databases">
        <title>Draft genome sequence of the griseofulvin-producing fungus Xylaria cubensis strain G536.</title>
        <authorList>
            <person name="Mead M.E."/>
            <person name="Raja H.A."/>
            <person name="Steenwyk J.L."/>
            <person name="Knowles S.L."/>
            <person name="Oberlies N.H."/>
            <person name="Rokas A."/>
        </authorList>
    </citation>
    <scope>NUCLEOTIDE SEQUENCE [LARGE SCALE GENOMIC DNA]</scope>
    <source>
        <strain evidence="3">G536</strain>
    </source>
</reference>
<dbReference type="EMBL" id="VFLP01000027">
    <property type="protein sequence ID" value="TRX93679.1"/>
    <property type="molecule type" value="Genomic_DNA"/>
</dbReference>
<dbReference type="InterPro" id="IPR010730">
    <property type="entry name" value="HET"/>
</dbReference>
<dbReference type="PANTHER" id="PTHR24148">
    <property type="entry name" value="ANKYRIN REPEAT DOMAIN-CONTAINING PROTEIN 39 HOMOLOG-RELATED"/>
    <property type="match status" value="1"/>
</dbReference>
<comment type="caution">
    <text evidence="2">The sequence shown here is derived from an EMBL/GenBank/DDBJ whole genome shotgun (WGS) entry which is preliminary data.</text>
</comment>
<evidence type="ECO:0000313" key="2">
    <source>
        <dbReference type="EMBL" id="TRX93679.1"/>
    </source>
</evidence>
<evidence type="ECO:0000313" key="3">
    <source>
        <dbReference type="Proteomes" id="UP000319160"/>
    </source>
</evidence>
<dbReference type="STRING" id="2512241.A0A553I0F0"/>
<keyword evidence="3" id="KW-1185">Reference proteome</keyword>
<dbReference type="OrthoDB" id="270167at2759"/>